<gene>
    <name evidence="1" type="ORF">NX782_14625</name>
</gene>
<dbReference type="Proteomes" id="UP001205560">
    <property type="component" value="Unassembled WGS sequence"/>
</dbReference>
<keyword evidence="2" id="KW-1185">Reference proteome</keyword>
<protein>
    <submittedName>
        <fullName evidence="1">AlpA family phage regulatory protein</fullName>
    </submittedName>
</protein>
<comment type="caution">
    <text evidence="1">The sequence shown here is derived from an EMBL/GenBank/DDBJ whole genome shotgun (WGS) entry which is preliminary data.</text>
</comment>
<dbReference type="RefSeq" id="WP_258846201.1">
    <property type="nucleotide sequence ID" value="NZ_JANUGX010000016.1"/>
</dbReference>
<proteinExistence type="predicted"/>
<sequence length="126" mass="13899">MNKLEPLVPKARGYKKGVAQHIPDLTPTLKTLPPEFIELIRVAQASKTRGFIKADRTAEKSAIGVSTLWRDVKRKVFVPPVRISSRSVAWVEAEVDALLAAKALMSRTGKKIDLAQFVAALIEQPL</sequence>
<reference evidence="1 2" key="1">
    <citation type="submission" date="2022-08" db="EMBL/GenBank/DDBJ databases">
        <title>Reclassification of Massilia species as members of the genera Telluria, Duganella, Pseudoduganella, Mokoshia gen. nov. and Zemynaea gen. nov. using orthogonal and non-orthogonal genome-based approaches.</title>
        <authorList>
            <person name="Bowman J.P."/>
        </authorList>
    </citation>
    <scope>NUCLEOTIDE SEQUENCE [LARGE SCALE GENOMIC DNA]</scope>
    <source>
        <strain evidence="1 2">LMG 28164</strain>
    </source>
</reference>
<name>A0ABT2A894_9BURK</name>
<accession>A0ABT2A894</accession>
<dbReference type="EMBL" id="JANUGX010000016">
    <property type="protein sequence ID" value="MCS0590426.1"/>
    <property type="molecule type" value="Genomic_DNA"/>
</dbReference>
<dbReference type="InterPro" id="IPR010260">
    <property type="entry name" value="AlpA"/>
</dbReference>
<evidence type="ECO:0000313" key="1">
    <source>
        <dbReference type="EMBL" id="MCS0590426.1"/>
    </source>
</evidence>
<dbReference type="Pfam" id="PF05930">
    <property type="entry name" value="Phage_AlpA"/>
    <property type="match status" value="1"/>
</dbReference>
<evidence type="ECO:0000313" key="2">
    <source>
        <dbReference type="Proteomes" id="UP001205560"/>
    </source>
</evidence>
<organism evidence="1 2">
    <name type="scientific">Massilia norwichensis</name>
    <dbReference type="NCBI Taxonomy" id="1442366"/>
    <lineage>
        <taxon>Bacteria</taxon>
        <taxon>Pseudomonadati</taxon>
        <taxon>Pseudomonadota</taxon>
        <taxon>Betaproteobacteria</taxon>
        <taxon>Burkholderiales</taxon>
        <taxon>Oxalobacteraceae</taxon>
        <taxon>Telluria group</taxon>
        <taxon>Massilia</taxon>
    </lineage>
</organism>